<gene>
    <name evidence="1" type="ORF">SAMN05216387_1054</name>
</gene>
<dbReference type="RefSeq" id="WP_218141516.1">
    <property type="nucleotide sequence ID" value="NZ_FOBH01000005.1"/>
</dbReference>
<dbReference type="AlphaFoldDB" id="A0A1H7MBC6"/>
<dbReference type="EMBL" id="FOBH01000005">
    <property type="protein sequence ID" value="SEL08379.1"/>
    <property type="molecule type" value="Genomic_DNA"/>
</dbReference>
<keyword evidence="2" id="KW-1185">Reference proteome</keyword>
<name>A0A1H7MBC6_9PROT</name>
<accession>A0A1H7MBC6</accession>
<reference evidence="1 2" key="1">
    <citation type="submission" date="2016-10" db="EMBL/GenBank/DDBJ databases">
        <authorList>
            <person name="de Groot N.N."/>
        </authorList>
    </citation>
    <scope>NUCLEOTIDE SEQUENCE [LARGE SCALE GENOMIC DNA]</scope>
    <source>
        <strain evidence="1 2">Nv1</strain>
    </source>
</reference>
<proteinExistence type="predicted"/>
<protein>
    <submittedName>
        <fullName evidence="1">Uncharacterized protein</fullName>
    </submittedName>
</protein>
<evidence type="ECO:0000313" key="1">
    <source>
        <dbReference type="EMBL" id="SEL08379.1"/>
    </source>
</evidence>
<evidence type="ECO:0000313" key="2">
    <source>
        <dbReference type="Proteomes" id="UP000198620"/>
    </source>
</evidence>
<dbReference type="Proteomes" id="UP000198620">
    <property type="component" value="Unassembled WGS sequence"/>
</dbReference>
<organism evidence="1 2">
    <name type="scientific">Nitrosovibrio tenuis</name>
    <dbReference type="NCBI Taxonomy" id="1233"/>
    <lineage>
        <taxon>Bacteria</taxon>
        <taxon>Pseudomonadati</taxon>
        <taxon>Pseudomonadota</taxon>
        <taxon>Betaproteobacteria</taxon>
        <taxon>Nitrosomonadales</taxon>
        <taxon>Nitrosomonadaceae</taxon>
        <taxon>Nitrosovibrio</taxon>
    </lineage>
</organism>
<sequence length="112" mass="13028">MRPGELLLRCYAEERMGQWQAFCLDLGLAAQGESDAEACGKLNAMIREYLHDALAGEDREYAEYFLTRKAPLYQWVKYYLYFVMQALHIKYGTDRILFRKLIPLTPSTDGHV</sequence>